<comment type="similarity">
    <text evidence="1">Belongs to the metallo-beta-lactamase superfamily.</text>
</comment>
<name>A0ABN2GTY5_9ACTN</name>
<proteinExistence type="inferred from homology"/>
<comment type="caution">
    <text evidence="6">The sequence shown here is derived from an EMBL/GenBank/DDBJ whole genome shotgun (WGS) entry which is preliminary data.</text>
</comment>
<dbReference type="InterPro" id="IPR051013">
    <property type="entry name" value="MBL_superfamily_lactonases"/>
</dbReference>
<protein>
    <submittedName>
        <fullName evidence="6">MBL fold metallo-hydrolase</fullName>
    </submittedName>
</protein>
<reference evidence="6 7" key="1">
    <citation type="journal article" date="2019" name="Int. J. Syst. Evol. Microbiol.">
        <title>The Global Catalogue of Microorganisms (GCM) 10K type strain sequencing project: providing services to taxonomists for standard genome sequencing and annotation.</title>
        <authorList>
            <consortium name="The Broad Institute Genomics Platform"/>
            <consortium name="The Broad Institute Genome Sequencing Center for Infectious Disease"/>
            <person name="Wu L."/>
            <person name="Ma J."/>
        </authorList>
    </citation>
    <scope>NUCLEOTIDE SEQUENCE [LARGE SCALE GENOMIC DNA]</scope>
    <source>
        <strain evidence="6 7">JCM 13929</strain>
    </source>
</reference>
<dbReference type="EMBL" id="BAAAMU010000107">
    <property type="protein sequence ID" value="GAA1676821.1"/>
    <property type="molecule type" value="Genomic_DNA"/>
</dbReference>
<organism evidence="6 7">
    <name type="scientific">Nonomuraea maheshkhaliensis</name>
    <dbReference type="NCBI Taxonomy" id="419590"/>
    <lineage>
        <taxon>Bacteria</taxon>
        <taxon>Bacillati</taxon>
        <taxon>Actinomycetota</taxon>
        <taxon>Actinomycetes</taxon>
        <taxon>Streptosporangiales</taxon>
        <taxon>Streptosporangiaceae</taxon>
        <taxon>Nonomuraea</taxon>
    </lineage>
</organism>
<gene>
    <name evidence="6" type="ORF">GCM10009733_087130</name>
</gene>
<accession>A0ABN2GTY5</accession>
<dbReference type="RefSeq" id="WP_346112792.1">
    <property type="nucleotide sequence ID" value="NZ_BAAAMU010000107.1"/>
</dbReference>
<sequence length="287" mass="31959">MGTMRVHHLNCGTMHPASQRLINGTGGLFAAATLVCHCLLVETEQSLILIDTGFGTRDAEEPVGSLGENFLRLIRPVLDPRESALSQVIRLGYQPTDVRHIVLTHLDPDHTGGISDFPWATVHLHAREHEAGMLRPTRGERRRYRPNQWAHGPVWSTYDETGGDDWFGFAAVHQLAGLAPEVLLVPLAGHSRGHTGVAVDTGANWVLHAGDAYFFRGEIDPARPHCPRGLRMSQNMVQFNGPARRANLTRLRELRASHHHQVDVFCAHDPVELARYNHYPTEDLSCQ</sequence>
<dbReference type="Pfam" id="PF00753">
    <property type="entry name" value="Lactamase_B"/>
    <property type="match status" value="1"/>
</dbReference>
<dbReference type="InterPro" id="IPR036866">
    <property type="entry name" value="RibonucZ/Hydroxyglut_hydro"/>
</dbReference>
<feature type="domain" description="Metallo-beta-lactamase" evidence="5">
    <location>
        <begin position="35"/>
        <end position="268"/>
    </location>
</feature>
<dbReference type="Gene3D" id="3.60.15.10">
    <property type="entry name" value="Ribonuclease Z/Hydroxyacylglutathione hydrolase-like"/>
    <property type="match status" value="1"/>
</dbReference>
<dbReference type="InterPro" id="IPR001279">
    <property type="entry name" value="Metallo-B-lactamas"/>
</dbReference>
<evidence type="ECO:0000313" key="7">
    <source>
        <dbReference type="Proteomes" id="UP001500064"/>
    </source>
</evidence>
<dbReference type="PANTHER" id="PTHR42978">
    <property type="entry name" value="QUORUM-QUENCHING LACTONASE YTNP-RELATED-RELATED"/>
    <property type="match status" value="1"/>
</dbReference>
<evidence type="ECO:0000256" key="2">
    <source>
        <dbReference type="ARBA" id="ARBA00022723"/>
    </source>
</evidence>
<keyword evidence="4" id="KW-0862">Zinc</keyword>
<evidence type="ECO:0000256" key="3">
    <source>
        <dbReference type="ARBA" id="ARBA00022801"/>
    </source>
</evidence>
<evidence type="ECO:0000259" key="5">
    <source>
        <dbReference type="SMART" id="SM00849"/>
    </source>
</evidence>
<keyword evidence="7" id="KW-1185">Reference proteome</keyword>
<evidence type="ECO:0000256" key="4">
    <source>
        <dbReference type="ARBA" id="ARBA00022833"/>
    </source>
</evidence>
<dbReference type="PANTHER" id="PTHR42978:SF3">
    <property type="entry name" value="BLR3078 PROTEIN"/>
    <property type="match status" value="1"/>
</dbReference>
<dbReference type="SUPFAM" id="SSF56281">
    <property type="entry name" value="Metallo-hydrolase/oxidoreductase"/>
    <property type="match status" value="1"/>
</dbReference>
<dbReference type="SMART" id="SM00849">
    <property type="entry name" value="Lactamase_B"/>
    <property type="match status" value="1"/>
</dbReference>
<keyword evidence="2" id="KW-0479">Metal-binding</keyword>
<dbReference type="CDD" id="cd07742">
    <property type="entry name" value="metallo-hydrolase-like_MBL-fold"/>
    <property type="match status" value="1"/>
</dbReference>
<dbReference type="Proteomes" id="UP001500064">
    <property type="component" value="Unassembled WGS sequence"/>
</dbReference>
<evidence type="ECO:0000313" key="6">
    <source>
        <dbReference type="EMBL" id="GAA1676821.1"/>
    </source>
</evidence>
<evidence type="ECO:0000256" key="1">
    <source>
        <dbReference type="ARBA" id="ARBA00007749"/>
    </source>
</evidence>
<keyword evidence="3" id="KW-0378">Hydrolase</keyword>